<feature type="compositionally biased region" description="Low complexity" evidence="1">
    <location>
        <begin position="79"/>
        <end position="94"/>
    </location>
</feature>
<sequence length="198" mass="22631">MTFWIRKKEHEKLEKYQGLKEVMERMWGMKATVVPVVIGTLGAVTPNLSGPTRWSSPCDCCCKNHKGDGESGTSFNDLSTSSSESQSEAGSPQGTIICGPVSRQSHPHTHVQTLDRPQKKGPIAMLQQSEHRRKSDLLRTLTASSRDTSCKKRPVKEKLTVEEELEKCIEDFRKIKIPERFPERKYMWQADLLRKYRL</sequence>
<evidence type="ECO:0000256" key="1">
    <source>
        <dbReference type="SAM" id="MobiDB-lite"/>
    </source>
</evidence>
<proteinExistence type="predicted"/>
<name>A0A5C6P521_9TELE</name>
<reference evidence="2 3" key="1">
    <citation type="submission" date="2019-04" db="EMBL/GenBank/DDBJ databases">
        <title>Chromosome genome assembly for Takifugu flavidus.</title>
        <authorList>
            <person name="Xiao S."/>
        </authorList>
    </citation>
    <scope>NUCLEOTIDE SEQUENCE [LARGE SCALE GENOMIC DNA]</scope>
    <source>
        <strain evidence="2">HTHZ2018</strain>
        <tissue evidence="2">Muscle</tissue>
    </source>
</reference>
<evidence type="ECO:0000313" key="2">
    <source>
        <dbReference type="EMBL" id="TWW74465.1"/>
    </source>
</evidence>
<dbReference type="EMBL" id="RHFK02000006">
    <property type="protein sequence ID" value="TWW74465.1"/>
    <property type="molecule type" value="Genomic_DNA"/>
</dbReference>
<comment type="caution">
    <text evidence="2">The sequence shown here is derived from an EMBL/GenBank/DDBJ whole genome shotgun (WGS) entry which is preliminary data.</text>
</comment>
<dbReference type="Proteomes" id="UP000324091">
    <property type="component" value="Chromosome 14"/>
</dbReference>
<evidence type="ECO:0000313" key="3">
    <source>
        <dbReference type="Proteomes" id="UP000324091"/>
    </source>
</evidence>
<feature type="region of interest" description="Disordered" evidence="1">
    <location>
        <begin position="68"/>
        <end position="121"/>
    </location>
</feature>
<gene>
    <name evidence="2" type="ORF">D4764_14G0004680</name>
</gene>
<protein>
    <submittedName>
        <fullName evidence="2">BTB/POZ domain-containing protein KCTD16</fullName>
    </submittedName>
</protein>
<accession>A0A5C6P521</accession>
<organism evidence="2 3">
    <name type="scientific">Takifugu flavidus</name>
    <name type="common">sansaifugu</name>
    <dbReference type="NCBI Taxonomy" id="433684"/>
    <lineage>
        <taxon>Eukaryota</taxon>
        <taxon>Metazoa</taxon>
        <taxon>Chordata</taxon>
        <taxon>Craniata</taxon>
        <taxon>Vertebrata</taxon>
        <taxon>Euteleostomi</taxon>
        <taxon>Actinopterygii</taxon>
        <taxon>Neopterygii</taxon>
        <taxon>Teleostei</taxon>
        <taxon>Neoteleostei</taxon>
        <taxon>Acanthomorphata</taxon>
        <taxon>Eupercaria</taxon>
        <taxon>Tetraodontiformes</taxon>
        <taxon>Tetradontoidea</taxon>
        <taxon>Tetraodontidae</taxon>
        <taxon>Takifugu</taxon>
    </lineage>
</organism>
<dbReference type="AlphaFoldDB" id="A0A5C6P521"/>
<keyword evidence="3" id="KW-1185">Reference proteome</keyword>